<organism evidence="2 3">
    <name type="scientific">Lutibacter profundi</name>
    <dbReference type="NCBI Taxonomy" id="1622118"/>
    <lineage>
        <taxon>Bacteria</taxon>
        <taxon>Pseudomonadati</taxon>
        <taxon>Bacteroidota</taxon>
        <taxon>Flavobacteriia</taxon>
        <taxon>Flavobacteriales</taxon>
        <taxon>Flavobacteriaceae</taxon>
        <taxon>Lutibacter</taxon>
    </lineage>
</organism>
<reference evidence="2 3" key="2">
    <citation type="journal article" date="2016" name="Int. J. Syst. Evol. Microbiol.">
        <title>Lutibacter profundi sp. nov., isolated from a deep-sea hydrothermal system on the Arctic Mid-Ocean Ridge and emended description of the genus Lutibacter.</title>
        <authorList>
            <person name="Le Moine Bauer S."/>
            <person name="Roalkvam I."/>
            <person name="Steen I.H."/>
            <person name="Dahle H."/>
        </authorList>
    </citation>
    <scope>NUCLEOTIDE SEQUENCE [LARGE SCALE GENOMIC DNA]</scope>
    <source>
        <strain evidence="2 3">LP1</strain>
    </source>
</reference>
<dbReference type="STRING" id="1622118.Lupro_09135"/>
<evidence type="ECO:0000313" key="2">
    <source>
        <dbReference type="EMBL" id="AMC11415.1"/>
    </source>
</evidence>
<dbReference type="AlphaFoldDB" id="A0A0X8G7D2"/>
<dbReference type="KEGG" id="lut:Lupro_09135"/>
<proteinExistence type="predicted"/>
<feature type="compositionally biased region" description="Low complexity" evidence="1">
    <location>
        <begin position="65"/>
        <end position="74"/>
    </location>
</feature>
<gene>
    <name evidence="2" type="ORF">Lupro_09135</name>
</gene>
<dbReference type="OrthoDB" id="1190041at2"/>
<reference evidence="3" key="1">
    <citation type="submission" date="2015-12" db="EMBL/GenBank/DDBJ databases">
        <title>Complete genome sequence of Lutibacter profundus strain LP1.</title>
        <authorList>
            <person name="Wissuwa J."/>
            <person name="Le Moine Bauer S."/>
            <person name="Stokke R."/>
            <person name="Dahle H."/>
            <person name="Steen I.H."/>
        </authorList>
    </citation>
    <scope>NUCLEOTIDE SEQUENCE [LARGE SCALE GENOMIC DNA]</scope>
    <source>
        <strain evidence="3">LP1</strain>
    </source>
</reference>
<feature type="region of interest" description="Disordered" evidence="1">
    <location>
        <begin position="58"/>
        <end position="86"/>
    </location>
</feature>
<evidence type="ECO:0000313" key="3">
    <source>
        <dbReference type="Proteomes" id="UP000059672"/>
    </source>
</evidence>
<dbReference type="RefSeq" id="WP_068209091.1">
    <property type="nucleotide sequence ID" value="NZ_CP013355.1"/>
</dbReference>
<keyword evidence="3" id="KW-1185">Reference proteome</keyword>
<accession>A0A0X8G7D2</accession>
<evidence type="ECO:0000256" key="1">
    <source>
        <dbReference type="SAM" id="MobiDB-lite"/>
    </source>
</evidence>
<name>A0A0X8G7D2_9FLAO</name>
<sequence length="228" mass="23994">MINGVAVTVPDCTTIYYLPCNGIQNADGHAGTTNCDGSTTILDFSNCGTGYDDDASSYGGGGIGAPNPTDNSSTSGGGTGSTTNTSNNNELIEGAIGIIRYDTTAASALKNNLLLSSAQIAWIGDSKNNTEVTLIYNFLEANKIGEDYTSEAKNFAELAVNAYINKGTVDYVDRIILDQTFVNSVAKAGLNKTSYFKSLDSTTQTNVLNMHSYLKANGKKITNAKTCQ</sequence>
<dbReference type="EMBL" id="CP013355">
    <property type="protein sequence ID" value="AMC11415.1"/>
    <property type="molecule type" value="Genomic_DNA"/>
</dbReference>
<dbReference type="Proteomes" id="UP000059672">
    <property type="component" value="Chromosome"/>
</dbReference>
<protein>
    <submittedName>
        <fullName evidence="2">Uncharacterized protein</fullName>
    </submittedName>
</protein>